<evidence type="ECO:0000256" key="1">
    <source>
        <dbReference type="ARBA" id="ARBA00022723"/>
    </source>
</evidence>
<evidence type="ECO:0000256" key="3">
    <source>
        <dbReference type="SAM" id="MobiDB-lite"/>
    </source>
</evidence>
<dbReference type="SUPFAM" id="SSF49503">
    <property type="entry name" value="Cupredoxins"/>
    <property type="match status" value="1"/>
</dbReference>
<feature type="domain" description="Phytocyanin" evidence="5">
    <location>
        <begin position="25"/>
        <end position="127"/>
    </location>
</feature>
<dbReference type="AlphaFoldDB" id="A0A328DCE2"/>
<dbReference type="Gene3D" id="2.60.40.420">
    <property type="entry name" value="Cupredoxins - blue copper proteins"/>
    <property type="match status" value="1"/>
</dbReference>
<feature type="chain" id="PRO_5016434745" description="Phytocyanin domain-containing protein" evidence="4">
    <location>
        <begin position="25"/>
        <end position="197"/>
    </location>
</feature>
<dbReference type="PANTHER" id="PTHR33021">
    <property type="entry name" value="BLUE COPPER PROTEIN"/>
    <property type="match status" value="1"/>
</dbReference>
<dbReference type="GO" id="GO:0046872">
    <property type="term" value="F:metal ion binding"/>
    <property type="evidence" value="ECO:0007669"/>
    <property type="project" value="UniProtKB-KW"/>
</dbReference>
<dbReference type="Pfam" id="PF02298">
    <property type="entry name" value="Cu_bind_like"/>
    <property type="match status" value="1"/>
</dbReference>
<accession>A0A328DCE2</accession>
<keyword evidence="7" id="KW-1185">Reference proteome</keyword>
<keyword evidence="1" id="KW-0479">Metal-binding</keyword>
<dbReference type="EMBL" id="NQVE01000156">
    <property type="protein sequence ID" value="RAL43502.1"/>
    <property type="molecule type" value="Genomic_DNA"/>
</dbReference>
<keyword evidence="4" id="KW-0732">Signal</keyword>
<feature type="compositionally biased region" description="Pro residues" evidence="3">
    <location>
        <begin position="138"/>
        <end position="163"/>
    </location>
</feature>
<dbReference type="InterPro" id="IPR039391">
    <property type="entry name" value="Phytocyanin-like"/>
</dbReference>
<dbReference type="CDD" id="cd04216">
    <property type="entry name" value="Phytocyanin"/>
    <property type="match status" value="1"/>
</dbReference>
<dbReference type="GO" id="GO:0005886">
    <property type="term" value="C:plasma membrane"/>
    <property type="evidence" value="ECO:0007669"/>
    <property type="project" value="TreeGrafter"/>
</dbReference>
<sequence length="197" mass="20798">MESRIMLLLLLGVTMMMFCEPTAGAVYEVGGAAGWTILGNVDYKAWAASKTFRLGDVLLFKYNKAFHNVVRVTHENFNACNATGGFYTLASGNDSVVITSPRTHLYFICGFPGHCQAGQKVDIRVVDDGCAPTMPAISPVPSPALPPPPPPPPSPVASPPSLAPSPSLAAEAKKSESASLRAFSWVLCLAFFVVAAA</sequence>
<evidence type="ECO:0000256" key="2">
    <source>
        <dbReference type="ARBA" id="ARBA00023180"/>
    </source>
</evidence>
<proteinExistence type="predicted"/>
<name>A0A328DCE2_9ASTE</name>
<feature type="signal peptide" evidence="4">
    <location>
        <begin position="1"/>
        <end position="24"/>
    </location>
</feature>
<evidence type="ECO:0000313" key="6">
    <source>
        <dbReference type="EMBL" id="RAL43502.1"/>
    </source>
</evidence>
<dbReference type="PROSITE" id="PS51485">
    <property type="entry name" value="PHYTOCYANIN"/>
    <property type="match status" value="1"/>
</dbReference>
<keyword evidence="2" id="KW-0325">Glycoprotein</keyword>
<dbReference type="GO" id="GO:0009055">
    <property type="term" value="F:electron transfer activity"/>
    <property type="evidence" value="ECO:0007669"/>
    <property type="project" value="InterPro"/>
</dbReference>
<dbReference type="InterPro" id="IPR008972">
    <property type="entry name" value="Cupredoxin"/>
</dbReference>
<dbReference type="Proteomes" id="UP000249390">
    <property type="component" value="Unassembled WGS sequence"/>
</dbReference>
<feature type="region of interest" description="Disordered" evidence="3">
    <location>
        <begin position="137"/>
        <end position="168"/>
    </location>
</feature>
<gene>
    <name evidence="6" type="ORF">DM860_012643</name>
</gene>
<reference evidence="6 7" key="1">
    <citation type="submission" date="2018-06" db="EMBL/GenBank/DDBJ databases">
        <title>The Genome of Cuscuta australis (Dodder) Provides Insight into the Evolution of Plant Parasitism.</title>
        <authorList>
            <person name="Liu H."/>
        </authorList>
    </citation>
    <scope>NUCLEOTIDE SEQUENCE [LARGE SCALE GENOMIC DNA]</scope>
    <source>
        <strain evidence="7">cv. Yunnan</strain>
        <tissue evidence="6">Vines</tissue>
    </source>
</reference>
<evidence type="ECO:0000313" key="7">
    <source>
        <dbReference type="Proteomes" id="UP000249390"/>
    </source>
</evidence>
<dbReference type="FunFam" id="2.60.40.420:FF:000003">
    <property type="entry name" value="Blue copper"/>
    <property type="match status" value="1"/>
</dbReference>
<organism evidence="6 7">
    <name type="scientific">Cuscuta australis</name>
    <dbReference type="NCBI Taxonomy" id="267555"/>
    <lineage>
        <taxon>Eukaryota</taxon>
        <taxon>Viridiplantae</taxon>
        <taxon>Streptophyta</taxon>
        <taxon>Embryophyta</taxon>
        <taxon>Tracheophyta</taxon>
        <taxon>Spermatophyta</taxon>
        <taxon>Magnoliopsida</taxon>
        <taxon>eudicotyledons</taxon>
        <taxon>Gunneridae</taxon>
        <taxon>Pentapetalae</taxon>
        <taxon>asterids</taxon>
        <taxon>lamiids</taxon>
        <taxon>Solanales</taxon>
        <taxon>Convolvulaceae</taxon>
        <taxon>Cuscuteae</taxon>
        <taxon>Cuscuta</taxon>
        <taxon>Cuscuta subgen. Grammica</taxon>
        <taxon>Cuscuta sect. Cleistogrammica</taxon>
    </lineage>
</organism>
<protein>
    <recommendedName>
        <fullName evidence="5">Phytocyanin domain-containing protein</fullName>
    </recommendedName>
</protein>
<dbReference type="PANTHER" id="PTHR33021:SF235">
    <property type="entry name" value="COPPER ION BINDING _ ELECTRON CARRIER PROTEIN-RELATED"/>
    <property type="match status" value="1"/>
</dbReference>
<evidence type="ECO:0000256" key="4">
    <source>
        <dbReference type="SAM" id="SignalP"/>
    </source>
</evidence>
<dbReference type="InterPro" id="IPR003245">
    <property type="entry name" value="Phytocyanin_dom"/>
</dbReference>
<comment type="caution">
    <text evidence="6">The sequence shown here is derived from an EMBL/GenBank/DDBJ whole genome shotgun (WGS) entry which is preliminary data.</text>
</comment>
<evidence type="ECO:0000259" key="5">
    <source>
        <dbReference type="PROSITE" id="PS51485"/>
    </source>
</evidence>